<proteinExistence type="predicted"/>
<accession>M1ZT57</accession>
<dbReference type="PATRIC" id="fig|1232189.3.peg.618"/>
<dbReference type="AlphaFoldDB" id="M1ZT57"/>
<organism evidence="1 2">
    <name type="scientific">Clostridium botulinum CFSAN001627</name>
    <dbReference type="NCBI Taxonomy" id="1232189"/>
    <lineage>
        <taxon>Bacteria</taxon>
        <taxon>Bacillati</taxon>
        <taxon>Bacillota</taxon>
        <taxon>Clostridia</taxon>
        <taxon>Eubacteriales</taxon>
        <taxon>Clostridiaceae</taxon>
        <taxon>Clostridium</taxon>
    </lineage>
</organism>
<evidence type="ECO:0000313" key="1">
    <source>
        <dbReference type="EMBL" id="EKN42992.1"/>
    </source>
</evidence>
<name>M1ZT57_CLOBO</name>
<dbReference type="EMBL" id="AMXI01000197">
    <property type="protein sequence ID" value="EKN42992.1"/>
    <property type="molecule type" value="Genomic_DNA"/>
</dbReference>
<protein>
    <submittedName>
        <fullName evidence="1">Uncharacterized protein</fullName>
    </submittedName>
</protein>
<comment type="caution">
    <text evidence="1">The sequence shown here is derived from an EMBL/GenBank/DDBJ whole genome shotgun (WGS) entry which is preliminary data.</text>
</comment>
<evidence type="ECO:0000313" key="2">
    <source>
        <dbReference type="Proteomes" id="UP000011944"/>
    </source>
</evidence>
<sequence>MDKEKIKEEMMNYRELLNTSPTFMCIYRNIDNERIKEKDIANFFALLCDTIRDKDNLLIKYMNKYGNID</sequence>
<dbReference type="Proteomes" id="UP000011944">
    <property type="component" value="Unassembled WGS sequence"/>
</dbReference>
<reference evidence="1 2" key="2">
    <citation type="submission" date="2013-03" db="EMBL/GenBank/DDBJ databases">
        <title>Diversity in Clostridium botulinum.</title>
        <authorList>
            <person name="Timme R.E."/>
            <person name="Allard M."/>
            <person name="Luo Y."/>
            <person name="Strain E."/>
            <person name="Gonzalez-Escalona N."/>
            <person name="Brown E."/>
        </authorList>
    </citation>
    <scope>NUCLEOTIDE SEQUENCE [LARGE SCALE GENOMIC DNA]</scope>
    <source>
        <strain evidence="1 2">CFSAN001627</strain>
    </source>
</reference>
<reference evidence="1 2" key="1">
    <citation type="submission" date="2012-10" db="EMBL/GenBank/DDBJ databases">
        <authorList>
            <person name="Strain E.A."/>
            <person name="Brown E."/>
            <person name="Allard M.W."/>
            <person name="Gonzalez-Escalona N."/>
            <person name="Timme R."/>
        </authorList>
    </citation>
    <scope>NUCLEOTIDE SEQUENCE [LARGE SCALE GENOMIC DNA]</scope>
    <source>
        <strain evidence="1 2">CFSAN001627</strain>
    </source>
</reference>
<gene>
    <name evidence="1" type="ORF">CFSAN001627_03705</name>
</gene>